<reference evidence="1" key="1">
    <citation type="journal article" date="2021" name="Proc. Natl. Acad. Sci. U.S.A.">
        <title>A Catalog of Tens of Thousands of Viruses from Human Metagenomes Reveals Hidden Associations with Chronic Diseases.</title>
        <authorList>
            <person name="Tisza M.J."/>
            <person name="Buck C.B."/>
        </authorList>
    </citation>
    <scope>NUCLEOTIDE SEQUENCE</scope>
    <source>
        <strain evidence="1">CtoqT5</strain>
    </source>
</reference>
<dbReference type="EMBL" id="BK014952">
    <property type="protein sequence ID" value="DAD84100.1"/>
    <property type="molecule type" value="Genomic_DNA"/>
</dbReference>
<sequence>MVPPLRFLIRKKLRILNMTLQIWSKDCLICFSYLRKNTRRKIMIEKYYNFDVDRFLSDHDKNVRRLAELTAEKEAAADSGGMDYSHIRGAGISDPTAERAQRRERINLEIDRLQAYIESYNRLTANLGSDELLMVQYMASPKSSKNFEDLKNALGYDKTATYNRLGALRKKLREIADYGA</sequence>
<organism evidence="1">
    <name type="scientific">Podoviridae sp. ctoqT5</name>
    <dbReference type="NCBI Taxonomy" id="2826577"/>
    <lineage>
        <taxon>Viruses</taxon>
        <taxon>Duplodnaviria</taxon>
        <taxon>Heunggongvirae</taxon>
        <taxon>Uroviricota</taxon>
        <taxon>Caudoviricetes</taxon>
    </lineage>
</organism>
<accession>A0A8S5MPI5</accession>
<name>A0A8S5MPI5_9CAUD</name>
<evidence type="ECO:0000313" key="1">
    <source>
        <dbReference type="EMBL" id="DAD84100.1"/>
    </source>
</evidence>
<proteinExistence type="predicted"/>
<protein>
    <submittedName>
        <fullName evidence="1">Uncharacterized protein</fullName>
    </submittedName>
</protein>